<protein>
    <submittedName>
        <fullName evidence="2">Uncharacterized protein</fullName>
    </submittedName>
</protein>
<sequence length="175" mass="20188">MGTVRTIVTRLSTLAGTQPHAALHGAMGCCQSGGRAKHRHVAFSHHLTLGLGNRAAAVAFGPRVKSDKNDRSKRTGTKRRRRKKKRRKKKKRKRKRKRKRKIKKKKKKKKKNEESVKRMLLPLYCVAKPNQYLVRTGWRFPDVQVSKKGWVLPGQKYTYIDASPVNYTLNLQVHL</sequence>
<dbReference type="OrthoDB" id="2152130at2759"/>
<dbReference type="EMBL" id="BFEA01000029">
    <property type="protein sequence ID" value="GBG62527.1"/>
    <property type="molecule type" value="Genomic_DNA"/>
</dbReference>
<evidence type="ECO:0000256" key="1">
    <source>
        <dbReference type="SAM" id="MobiDB-lite"/>
    </source>
</evidence>
<proteinExistence type="predicted"/>
<comment type="caution">
    <text evidence="2">The sequence shown here is derived from an EMBL/GenBank/DDBJ whole genome shotgun (WGS) entry which is preliminary data.</text>
</comment>
<evidence type="ECO:0000313" key="2">
    <source>
        <dbReference type="EMBL" id="GBG62527.1"/>
    </source>
</evidence>
<dbReference type="STRING" id="69332.A0A388JXM9"/>
<gene>
    <name evidence="2" type="ORF">CBR_g30844</name>
</gene>
<organism evidence="2 3">
    <name type="scientific">Chara braunii</name>
    <name type="common">Braun's stonewort</name>
    <dbReference type="NCBI Taxonomy" id="69332"/>
    <lineage>
        <taxon>Eukaryota</taxon>
        <taxon>Viridiplantae</taxon>
        <taxon>Streptophyta</taxon>
        <taxon>Charophyceae</taxon>
        <taxon>Charales</taxon>
        <taxon>Characeae</taxon>
        <taxon>Chara</taxon>
    </lineage>
</organism>
<dbReference type="Gramene" id="GBG62527">
    <property type="protein sequence ID" value="GBG62527"/>
    <property type="gene ID" value="CBR_g30844"/>
</dbReference>
<feature type="compositionally biased region" description="Basic and acidic residues" evidence="1">
    <location>
        <begin position="64"/>
        <end position="73"/>
    </location>
</feature>
<feature type="compositionally biased region" description="Basic residues" evidence="1">
    <location>
        <begin position="74"/>
        <end position="110"/>
    </location>
</feature>
<dbReference type="PROSITE" id="PS51257">
    <property type="entry name" value="PROKAR_LIPOPROTEIN"/>
    <property type="match status" value="1"/>
</dbReference>
<keyword evidence="3" id="KW-1185">Reference proteome</keyword>
<name>A0A388JXM9_CHABU</name>
<evidence type="ECO:0000313" key="3">
    <source>
        <dbReference type="Proteomes" id="UP000265515"/>
    </source>
</evidence>
<dbReference type="Proteomes" id="UP000265515">
    <property type="component" value="Unassembled WGS sequence"/>
</dbReference>
<accession>A0A388JXM9</accession>
<dbReference type="AlphaFoldDB" id="A0A388JXM9"/>
<feature type="region of interest" description="Disordered" evidence="1">
    <location>
        <begin position="60"/>
        <end position="114"/>
    </location>
</feature>
<reference evidence="2 3" key="1">
    <citation type="journal article" date="2018" name="Cell">
        <title>The Chara Genome: Secondary Complexity and Implications for Plant Terrestrialization.</title>
        <authorList>
            <person name="Nishiyama T."/>
            <person name="Sakayama H."/>
            <person name="Vries J.D."/>
            <person name="Buschmann H."/>
            <person name="Saint-Marcoux D."/>
            <person name="Ullrich K.K."/>
            <person name="Haas F.B."/>
            <person name="Vanderstraeten L."/>
            <person name="Becker D."/>
            <person name="Lang D."/>
            <person name="Vosolsobe S."/>
            <person name="Rombauts S."/>
            <person name="Wilhelmsson P.K.I."/>
            <person name="Janitza P."/>
            <person name="Kern R."/>
            <person name="Heyl A."/>
            <person name="Rumpler F."/>
            <person name="Villalobos L.I.A.C."/>
            <person name="Clay J.M."/>
            <person name="Skokan R."/>
            <person name="Toyoda A."/>
            <person name="Suzuki Y."/>
            <person name="Kagoshima H."/>
            <person name="Schijlen E."/>
            <person name="Tajeshwar N."/>
            <person name="Catarino B."/>
            <person name="Hetherington A.J."/>
            <person name="Saltykova A."/>
            <person name="Bonnot C."/>
            <person name="Breuninger H."/>
            <person name="Symeonidi A."/>
            <person name="Radhakrishnan G.V."/>
            <person name="Van Nieuwerburgh F."/>
            <person name="Deforce D."/>
            <person name="Chang C."/>
            <person name="Karol K.G."/>
            <person name="Hedrich R."/>
            <person name="Ulvskov P."/>
            <person name="Glockner G."/>
            <person name="Delwiche C.F."/>
            <person name="Petrasek J."/>
            <person name="Van de Peer Y."/>
            <person name="Friml J."/>
            <person name="Beilby M."/>
            <person name="Dolan L."/>
            <person name="Kohara Y."/>
            <person name="Sugano S."/>
            <person name="Fujiyama A."/>
            <person name="Delaux P.-M."/>
            <person name="Quint M."/>
            <person name="TheiBen G."/>
            <person name="Hagemann M."/>
            <person name="Harholt J."/>
            <person name="Dunand C."/>
            <person name="Zachgo S."/>
            <person name="Langdale J."/>
            <person name="Maumus F."/>
            <person name="Straeten D.V.D."/>
            <person name="Gould S.B."/>
            <person name="Rensing S.A."/>
        </authorList>
    </citation>
    <scope>NUCLEOTIDE SEQUENCE [LARGE SCALE GENOMIC DNA]</scope>
    <source>
        <strain evidence="2 3">S276</strain>
    </source>
</reference>